<dbReference type="AlphaFoldDB" id="A0A8H5KE56"/>
<comment type="caution">
    <text evidence="2">The sequence shown here is derived from an EMBL/GenBank/DDBJ whole genome shotgun (WGS) entry which is preliminary data.</text>
</comment>
<name>A0A8H5KE56_9HYPO</name>
<proteinExistence type="predicted"/>
<gene>
    <name evidence="2" type="ORF">FPHYL_798</name>
</gene>
<protein>
    <recommendedName>
        <fullName evidence="1">DUF7600 domain-containing protein</fullName>
    </recommendedName>
</protein>
<dbReference type="Pfam" id="PF24539">
    <property type="entry name" value="DUF7600"/>
    <property type="match status" value="1"/>
</dbReference>
<feature type="domain" description="DUF7600" evidence="1">
    <location>
        <begin position="32"/>
        <end position="199"/>
    </location>
</feature>
<dbReference type="Proteomes" id="UP000582016">
    <property type="component" value="Unassembled WGS sequence"/>
</dbReference>
<reference evidence="2 3" key="1">
    <citation type="submission" date="2020-05" db="EMBL/GenBank/DDBJ databases">
        <title>Identification and distribution of gene clusters putatively required for synthesis of sphingolipid metabolism inhibitors in phylogenetically diverse species of the filamentous fungus Fusarium.</title>
        <authorList>
            <person name="Kim H.-S."/>
            <person name="Busman M."/>
            <person name="Brown D.W."/>
            <person name="Divon H."/>
            <person name="Uhlig S."/>
            <person name="Proctor R.H."/>
        </authorList>
    </citation>
    <scope>NUCLEOTIDE SEQUENCE [LARGE SCALE GENOMIC DNA]</scope>
    <source>
        <strain evidence="2 3">NRRL 13617</strain>
    </source>
</reference>
<dbReference type="InterPro" id="IPR056021">
    <property type="entry name" value="DUF7600"/>
</dbReference>
<accession>A0A8H5KE56</accession>
<evidence type="ECO:0000313" key="3">
    <source>
        <dbReference type="Proteomes" id="UP000582016"/>
    </source>
</evidence>
<evidence type="ECO:0000259" key="1">
    <source>
        <dbReference type="Pfam" id="PF24539"/>
    </source>
</evidence>
<keyword evidence="3" id="KW-1185">Reference proteome</keyword>
<organism evidence="2 3">
    <name type="scientific">Fusarium phyllophilum</name>
    <dbReference type="NCBI Taxonomy" id="47803"/>
    <lineage>
        <taxon>Eukaryota</taxon>
        <taxon>Fungi</taxon>
        <taxon>Dikarya</taxon>
        <taxon>Ascomycota</taxon>
        <taxon>Pezizomycotina</taxon>
        <taxon>Sordariomycetes</taxon>
        <taxon>Hypocreomycetidae</taxon>
        <taxon>Hypocreales</taxon>
        <taxon>Nectriaceae</taxon>
        <taxon>Fusarium</taxon>
        <taxon>Fusarium fujikuroi species complex</taxon>
    </lineage>
</organism>
<evidence type="ECO:0000313" key="2">
    <source>
        <dbReference type="EMBL" id="KAF5570963.1"/>
    </source>
</evidence>
<dbReference type="EMBL" id="JAAOAQ010000023">
    <property type="protein sequence ID" value="KAF5570963.1"/>
    <property type="molecule type" value="Genomic_DNA"/>
</dbReference>
<sequence length="389" mass="43951">MGNRKRVWPLAKGFHKTLRQMKDVDCLGNLINTMFEPEAPKSMPQRGSLITAERHLFAPGAHFMGGARVLRARSAEFPRHLKVMLMSVSFVDSPDGAFISGLMFVGADGVFESLGYTHKSQMEHRTLPEDQHVKGFEVALDVCGFRAIAAITEDGTTSSWAGDPADYPRRRLTDNEGISLIVAQFDALKLVSLSRDRITKELQDPRDRLLWHPEIPSPDLFLDGVRPLDEKASSKVPIMTVFFGENDGRYIRQLASISTHIFDWCHLDRLNFEFMDDSIERCLGDVEYEIEQSDRPPLRFPDHGKSRGHFEINGGSGEEVESFEVQFDEQIIFGLKLVSNGDDPFDVPWTKVTPRGKKIIDMFSQGAENQWGAKAFRNLGFISTNEEQE</sequence>
<dbReference type="OrthoDB" id="5273847at2759"/>